<dbReference type="InterPro" id="IPR043128">
    <property type="entry name" value="Rev_trsase/Diguanyl_cyclase"/>
</dbReference>
<feature type="domain" description="EAL" evidence="2">
    <location>
        <begin position="496"/>
        <end position="747"/>
    </location>
</feature>
<dbReference type="Gene3D" id="3.30.70.270">
    <property type="match status" value="1"/>
</dbReference>
<feature type="transmembrane region" description="Helical" evidence="1">
    <location>
        <begin position="152"/>
        <end position="180"/>
    </location>
</feature>
<proteinExistence type="predicted"/>
<dbReference type="InterPro" id="IPR052155">
    <property type="entry name" value="Biofilm_reg_signaling"/>
</dbReference>
<evidence type="ECO:0000256" key="1">
    <source>
        <dbReference type="SAM" id="Phobius"/>
    </source>
</evidence>
<evidence type="ECO:0000259" key="3">
    <source>
        <dbReference type="PROSITE" id="PS50887"/>
    </source>
</evidence>
<dbReference type="SMART" id="SM00267">
    <property type="entry name" value="GGDEF"/>
    <property type="match status" value="1"/>
</dbReference>
<dbReference type="EMBL" id="SBIP01000002">
    <property type="protein sequence ID" value="RWX79120.1"/>
    <property type="molecule type" value="Genomic_DNA"/>
</dbReference>
<feature type="transmembrane region" description="Helical" evidence="1">
    <location>
        <begin position="50"/>
        <end position="70"/>
    </location>
</feature>
<dbReference type="InterPro" id="IPR000160">
    <property type="entry name" value="GGDEF_dom"/>
</dbReference>
<dbReference type="PANTHER" id="PTHR44757">
    <property type="entry name" value="DIGUANYLATE CYCLASE DGCP"/>
    <property type="match status" value="1"/>
</dbReference>
<dbReference type="Gene3D" id="3.30.450.20">
    <property type="entry name" value="PAS domain"/>
    <property type="match status" value="1"/>
</dbReference>
<dbReference type="PROSITE" id="PS50883">
    <property type="entry name" value="EAL"/>
    <property type="match status" value="1"/>
</dbReference>
<feature type="domain" description="GGDEF" evidence="3">
    <location>
        <begin position="356"/>
        <end position="487"/>
    </location>
</feature>
<accession>A0A444LJ97</accession>
<evidence type="ECO:0000313" key="4">
    <source>
        <dbReference type="EMBL" id="RWX79120.1"/>
    </source>
</evidence>
<feature type="transmembrane region" description="Helical" evidence="1">
    <location>
        <begin position="91"/>
        <end position="112"/>
    </location>
</feature>
<gene>
    <name evidence="4" type="ORF">EPK99_11175</name>
</gene>
<sequence length="756" mass="83225">MKQADAKAGATDVYLSFVTSLFGNRGALIAGMAIYLLSCVFIYVDTGSRFFLFLIAAFIFVFFFRLYWFHRFDQVDRSRLTLPEIRAWETRYVYGAALTAVLLGISSGYAVAVLRETTAVFISIAVTMGAVVSVIGRNYGSGRAVAIQTVGCCLPVMVGCFFSGNIALIGMSLMLIPFGFTTQSMAKGVREFLSENMLAARQMVKLSGQLDLALSTTAHALIILDAEGRVQAINRRAYDLLSLDEKRDLKGSLFLPALRESVFPPSPATLDRIERLAGGASGKMILAFGTERSLEFSVSHQADGGVVMIFEDVTDRVSAEERILHLVRYDALTGLPNRDYFGTLAAQRLSAADPELLAGLAILDIDGFRHVNDMQSHAVGDGLLAAIAARLKRMPEEELLIGRLVGDEFLLFVTGDHETIEQRMRSIHRDIEGSYAVKDRKLSVFLNGGCVILPAGAFDLDAWHIKADLALNEAKSTGNGAFTLFRPEMDERYVDEQSLRADLRQALDQGDLTLVYQPMYRPDGSRMECCEALVRWAHPERGWVGPNIFVPLAESMGLVSHITRFVLDRACSACASWPAFMTVSVNVSIEDLRNDDLVAYVAETLARHGLDARRLHLEVTESCFMDEPVVVRSILGRLRASGVTIAIDDFGTGFSSLSYLDTLPVDMVKIDRTFVTNITEDERKLKLLRGIVHLSRELGMIVVLEGVETQVQIALIAEYGFADLIQGFVFSRPVDGEQIARLAAEQVSRQSLAAGR</sequence>
<reference evidence="4 5" key="1">
    <citation type="submission" date="2019-01" db="EMBL/GenBank/DDBJ databases">
        <title>The draft genome of Rhizobium sp. 24NR.</title>
        <authorList>
            <person name="Liu L."/>
            <person name="Liang L."/>
            <person name="Shi S."/>
            <person name="Xu L."/>
            <person name="Wang X."/>
            <person name="Li L."/>
            <person name="Zhang X."/>
        </authorList>
    </citation>
    <scope>NUCLEOTIDE SEQUENCE [LARGE SCALE GENOMIC DNA]</scope>
    <source>
        <strain evidence="4 5">24NR</strain>
    </source>
</reference>
<dbReference type="Pfam" id="PF12860">
    <property type="entry name" value="PAS_7"/>
    <property type="match status" value="1"/>
</dbReference>
<dbReference type="InterPro" id="IPR035919">
    <property type="entry name" value="EAL_sf"/>
</dbReference>
<dbReference type="Pfam" id="PF00563">
    <property type="entry name" value="EAL"/>
    <property type="match status" value="1"/>
</dbReference>
<keyword evidence="1" id="KW-0812">Transmembrane</keyword>
<dbReference type="PROSITE" id="PS50887">
    <property type="entry name" value="GGDEF"/>
    <property type="match status" value="1"/>
</dbReference>
<dbReference type="InterPro" id="IPR001633">
    <property type="entry name" value="EAL_dom"/>
</dbReference>
<feature type="transmembrane region" description="Helical" evidence="1">
    <location>
        <begin position="118"/>
        <end position="140"/>
    </location>
</feature>
<dbReference type="InterPro" id="IPR035965">
    <property type="entry name" value="PAS-like_dom_sf"/>
</dbReference>
<keyword evidence="1" id="KW-0472">Membrane</keyword>
<dbReference type="Pfam" id="PF00990">
    <property type="entry name" value="GGDEF"/>
    <property type="match status" value="1"/>
</dbReference>
<organism evidence="4 5">
    <name type="scientific">Neorhizobium lilium</name>
    <dbReference type="NCBI Taxonomy" id="2503024"/>
    <lineage>
        <taxon>Bacteria</taxon>
        <taxon>Pseudomonadati</taxon>
        <taxon>Pseudomonadota</taxon>
        <taxon>Alphaproteobacteria</taxon>
        <taxon>Hyphomicrobiales</taxon>
        <taxon>Rhizobiaceae</taxon>
        <taxon>Rhizobium/Agrobacterium group</taxon>
        <taxon>Neorhizobium</taxon>
    </lineage>
</organism>
<dbReference type="SUPFAM" id="SSF55785">
    <property type="entry name" value="PYP-like sensor domain (PAS domain)"/>
    <property type="match status" value="1"/>
</dbReference>
<dbReference type="CDD" id="cd01948">
    <property type="entry name" value="EAL"/>
    <property type="match status" value="1"/>
</dbReference>
<keyword evidence="5" id="KW-1185">Reference proteome</keyword>
<dbReference type="SUPFAM" id="SSF55073">
    <property type="entry name" value="Nucleotide cyclase"/>
    <property type="match status" value="1"/>
</dbReference>
<keyword evidence="1" id="KW-1133">Transmembrane helix</keyword>
<dbReference type="CDD" id="cd01949">
    <property type="entry name" value="GGDEF"/>
    <property type="match status" value="1"/>
</dbReference>
<dbReference type="RefSeq" id="WP_128443095.1">
    <property type="nucleotide sequence ID" value="NZ_SBIP01000002.1"/>
</dbReference>
<dbReference type="SUPFAM" id="SSF141868">
    <property type="entry name" value="EAL domain-like"/>
    <property type="match status" value="1"/>
</dbReference>
<evidence type="ECO:0000313" key="5">
    <source>
        <dbReference type="Proteomes" id="UP000287687"/>
    </source>
</evidence>
<dbReference type="OrthoDB" id="9814202at2"/>
<name>A0A444LJ97_9HYPH</name>
<dbReference type="InterPro" id="IPR029787">
    <property type="entry name" value="Nucleotide_cyclase"/>
</dbReference>
<dbReference type="Gene3D" id="3.20.20.450">
    <property type="entry name" value="EAL domain"/>
    <property type="match status" value="1"/>
</dbReference>
<protein>
    <submittedName>
        <fullName evidence="4">EAL domain-containing protein</fullName>
    </submittedName>
</protein>
<dbReference type="Proteomes" id="UP000287687">
    <property type="component" value="Unassembled WGS sequence"/>
</dbReference>
<dbReference type="SMART" id="SM00052">
    <property type="entry name" value="EAL"/>
    <property type="match status" value="1"/>
</dbReference>
<dbReference type="PANTHER" id="PTHR44757:SF2">
    <property type="entry name" value="BIOFILM ARCHITECTURE MAINTENANCE PROTEIN MBAA"/>
    <property type="match status" value="1"/>
</dbReference>
<evidence type="ECO:0000259" key="2">
    <source>
        <dbReference type="PROSITE" id="PS50883"/>
    </source>
</evidence>
<comment type="caution">
    <text evidence="4">The sequence shown here is derived from an EMBL/GenBank/DDBJ whole genome shotgun (WGS) entry which is preliminary data.</text>
</comment>
<dbReference type="NCBIfam" id="TIGR00254">
    <property type="entry name" value="GGDEF"/>
    <property type="match status" value="1"/>
</dbReference>
<dbReference type="AlphaFoldDB" id="A0A444LJ97"/>